<dbReference type="PANTHER" id="PTHR30097">
    <property type="entry name" value="CATION EFFLUX SYSTEM PROTEIN CUSB"/>
    <property type="match status" value="1"/>
</dbReference>
<gene>
    <name evidence="2" type="ORF">LVJ81_03500</name>
</gene>
<evidence type="ECO:0000256" key="1">
    <source>
        <dbReference type="ARBA" id="ARBA00022448"/>
    </source>
</evidence>
<keyword evidence="3" id="KW-1185">Reference proteome</keyword>
<organism evidence="2 3">
    <name type="scientific">Vitreoscilla stercoraria</name>
    <dbReference type="NCBI Taxonomy" id="61"/>
    <lineage>
        <taxon>Bacteria</taxon>
        <taxon>Pseudomonadati</taxon>
        <taxon>Pseudomonadota</taxon>
        <taxon>Betaproteobacteria</taxon>
        <taxon>Neisseriales</taxon>
        <taxon>Neisseriaceae</taxon>
        <taxon>Vitreoscilla</taxon>
    </lineage>
</organism>
<keyword evidence="1" id="KW-0813">Transport</keyword>
<dbReference type="SUPFAM" id="SSF111369">
    <property type="entry name" value="HlyD-like secretion proteins"/>
    <property type="match status" value="1"/>
</dbReference>
<dbReference type="InterPro" id="IPR051909">
    <property type="entry name" value="MFP_Cation_Efflux"/>
</dbReference>
<dbReference type="Gene3D" id="1.10.287.470">
    <property type="entry name" value="Helix hairpin bin"/>
    <property type="match status" value="1"/>
</dbReference>
<reference evidence="2" key="1">
    <citation type="submission" date="2021-12" db="EMBL/GenBank/DDBJ databases">
        <authorList>
            <person name="Veyrier F.J."/>
        </authorList>
    </citation>
    <scope>NUCLEOTIDE SEQUENCE</scope>
    <source>
        <strain evidence="2">SAG 1488-6</strain>
    </source>
</reference>
<evidence type="ECO:0000313" key="2">
    <source>
        <dbReference type="EMBL" id="UOO93108.1"/>
    </source>
</evidence>
<dbReference type="Gene3D" id="2.40.30.170">
    <property type="match status" value="1"/>
</dbReference>
<reference evidence="2" key="2">
    <citation type="journal article" date="2022" name="Res Sq">
        <title>Evolution of multicellular longitudinally dividing oral cavity symbionts (Neisseriaceae).</title>
        <authorList>
            <person name="Nyongesa S."/>
            <person name="Weber P."/>
            <person name="Bernet E."/>
            <person name="Pullido F."/>
            <person name="Nieckarz M."/>
            <person name="Delaby M."/>
            <person name="Nieves C."/>
            <person name="Viehboeck T."/>
            <person name="Krause N."/>
            <person name="Rivera-Millot A."/>
            <person name="Nakamura A."/>
            <person name="Vischer N."/>
            <person name="VanNieuwenhze M."/>
            <person name="Brun Y."/>
            <person name="Cava F."/>
            <person name="Bulgheresi S."/>
            <person name="Veyrier F."/>
        </authorList>
    </citation>
    <scope>NUCLEOTIDE SEQUENCE</scope>
    <source>
        <strain evidence="2">SAG 1488-6</strain>
    </source>
</reference>
<dbReference type="RefSeq" id="WP_020651379.1">
    <property type="nucleotide sequence ID" value="NZ_CP091512.1"/>
</dbReference>
<evidence type="ECO:0000313" key="3">
    <source>
        <dbReference type="Proteomes" id="UP000832034"/>
    </source>
</evidence>
<dbReference type="Gene3D" id="2.40.50.100">
    <property type="match status" value="1"/>
</dbReference>
<name>A0ABY4EEI6_VITST</name>
<proteinExistence type="predicted"/>
<dbReference type="Proteomes" id="UP000832034">
    <property type="component" value="Chromosome"/>
</dbReference>
<dbReference type="EMBL" id="CP091512">
    <property type="protein sequence ID" value="UOO93108.1"/>
    <property type="molecule type" value="Genomic_DNA"/>
</dbReference>
<sequence>MTIATDEQHIQVVLSWEDLQPQTIAAPNAGKIDNLLIQEGQHVQGGQRLIQLKTEAKTQTQTTIKSTVDQAAKAQAYQKWQQDKDLHAQGFISQAAVAKSAAAYHAASQSQSVVQHTPNITQAATSTWLQAPFNGVIRPLAISHGAQVKNGQKLFVIEPDDTQRIKILVAQDNHQELFIGQRLYLYEPKMQQALWLQISELPPITDKQYVLAYALWPQDLPKPAHFESYQAYLVTHQKPLP</sequence>
<dbReference type="PANTHER" id="PTHR30097:SF4">
    <property type="entry name" value="SLR6042 PROTEIN"/>
    <property type="match status" value="1"/>
</dbReference>
<accession>A0ABY4EEI6</accession>
<protein>
    <submittedName>
        <fullName evidence="2">Biotin/lipoyl-binding protein</fullName>
    </submittedName>
</protein>